<proteinExistence type="predicted"/>
<gene>
    <name evidence="1" type="ORF">SAMN05444142_101571</name>
</gene>
<organism evidence="1 2">
    <name type="scientific">Lutimaribacter pacificus</name>
    <dbReference type="NCBI Taxonomy" id="391948"/>
    <lineage>
        <taxon>Bacteria</taxon>
        <taxon>Pseudomonadati</taxon>
        <taxon>Pseudomonadota</taxon>
        <taxon>Alphaproteobacteria</taxon>
        <taxon>Rhodobacterales</taxon>
        <taxon>Roseobacteraceae</taxon>
        <taxon>Lutimaribacter</taxon>
    </lineage>
</organism>
<dbReference type="Proteomes" id="UP000324252">
    <property type="component" value="Unassembled WGS sequence"/>
</dbReference>
<evidence type="ECO:0000313" key="1">
    <source>
        <dbReference type="EMBL" id="SHJ53742.1"/>
    </source>
</evidence>
<protein>
    <submittedName>
        <fullName evidence="1">Uncharacterized protein</fullName>
    </submittedName>
</protein>
<accession>A0A1H0BPG6</accession>
<sequence length="37" mass="4446">MTLAAAKTILVRDRMDWHKPHLSWMPARVYRLVRLRG</sequence>
<evidence type="ECO:0000313" key="2">
    <source>
        <dbReference type="Proteomes" id="UP000324252"/>
    </source>
</evidence>
<name>A0A1H0BPG6_9RHOB</name>
<dbReference type="AlphaFoldDB" id="A0A1H0BPG6"/>
<keyword evidence="2" id="KW-1185">Reference proteome</keyword>
<dbReference type="EMBL" id="FQZZ01000001">
    <property type="protein sequence ID" value="SHJ53742.1"/>
    <property type="molecule type" value="Genomic_DNA"/>
</dbReference>
<reference evidence="1 2" key="1">
    <citation type="submission" date="2016-11" db="EMBL/GenBank/DDBJ databases">
        <authorList>
            <person name="Varghese N."/>
            <person name="Submissions S."/>
        </authorList>
    </citation>
    <scope>NUCLEOTIDE SEQUENCE [LARGE SCALE GENOMIC DNA]</scope>
    <source>
        <strain evidence="1 2">DSM 29620</strain>
    </source>
</reference>